<feature type="region of interest" description="Disordered" evidence="1">
    <location>
        <begin position="1"/>
        <end position="90"/>
    </location>
</feature>
<name>A0AAV7SE91_PLEWA</name>
<feature type="compositionally biased region" description="Low complexity" evidence="1">
    <location>
        <begin position="63"/>
        <end position="73"/>
    </location>
</feature>
<protein>
    <submittedName>
        <fullName evidence="2">Uncharacterized protein</fullName>
    </submittedName>
</protein>
<reference evidence="2" key="1">
    <citation type="journal article" date="2022" name="bioRxiv">
        <title>Sequencing and chromosome-scale assembly of the giantPleurodeles waltlgenome.</title>
        <authorList>
            <person name="Brown T."/>
            <person name="Elewa A."/>
            <person name="Iarovenko S."/>
            <person name="Subramanian E."/>
            <person name="Araus A.J."/>
            <person name="Petzold A."/>
            <person name="Susuki M."/>
            <person name="Suzuki K.-i.T."/>
            <person name="Hayashi T."/>
            <person name="Toyoda A."/>
            <person name="Oliveira C."/>
            <person name="Osipova E."/>
            <person name="Leigh N.D."/>
            <person name="Simon A."/>
            <person name="Yun M.H."/>
        </authorList>
    </citation>
    <scope>NUCLEOTIDE SEQUENCE</scope>
    <source>
        <strain evidence="2">20211129_DDA</strain>
        <tissue evidence="2">Liver</tissue>
    </source>
</reference>
<evidence type="ECO:0000256" key="1">
    <source>
        <dbReference type="SAM" id="MobiDB-lite"/>
    </source>
</evidence>
<keyword evidence="3" id="KW-1185">Reference proteome</keyword>
<comment type="caution">
    <text evidence="2">The sequence shown here is derived from an EMBL/GenBank/DDBJ whole genome shotgun (WGS) entry which is preliminary data.</text>
</comment>
<feature type="region of interest" description="Disordered" evidence="1">
    <location>
        <begin position="165"/>
        <end position="190"/>
    </location>
</feature>
<sequence length="190" mass="20320">MPAAAETWSSPGSSRGSDDPAAMTTRGRPARKAGYNMRAAGGGGMLEGHRERAPTRTRRRRAPLAWPWGPAPTNLRPDGGSPNSRRLEGCSPARRRDTALAYPRRMTASWRKDYTILASERGIASALKSTKVTSRMNWARVIEGGPVCGTRMGVGHQTLLDQSGEVNDSVGVGHTGGLRMLDGASPRGEL</sequence>
<dbReference type="AlphaFoldDB" id="A0AAV7SE91"/>
<organism evidence="2 3">
    <name type="scientific">Pleurodeles waltl</name>
    <name type="common">Iberian ribbed newt</name>
    <dbReference type="NCBI Taxonomy" id="8319"/>
    <lineage>
        <taxon>Eukaryota</taxon>
        <taxon>Metazoa</taxon>
        <taxon>Chordata</taxon>
        <taxon>Craniata</taxon>
        <taxon>Vertebrata</taxon>
        <taxon>Euteleostomi</taxon>
        <taxon>Amphibia</taxon>
        <taxon>Batrachia</taxon>
        <taxon>Caudata</taxon>
        <taxon>Salamandroidea</taxon>
        <taxon>Salamandridae</taxon>
        <taxon>Pleurodelinae</taxon>
        <taxon>Pleurodeles</taxon>
    </lineage>
</organism>
<proteinExistence type="predicted"/>
<gene>
    <name evidence="2" type="ORF">NDU88_002439</name>
</gene>
<evidence type="ECO:0000313" key="3">
    <source>
        <dbReference type="Proteomes" id="UP001066276"/>
    </source>
</evidence>
<evidence type="ECO:0000313" key="2">
    <source>
        <dbReference type="EMBL" id="KAJ1161959.1"/>
    </source>
</evidence>
<dbReference type="EMBL" id="JANPWB010000008">
    <property type="protein sequence ID" value="KAJ1161959.1"/>
    <property type="molecule type" value="Genomic_DNA"/>
</dbReference>
<accession>A0AAV7SE91</accession>
<dbReference type="Proteomes" id="UP001066276">
    <property type="component" value="Chromosome 4_2"/>
</dbReference>